<organism evidence="1 2">
    <name type="scientific">Actinomyces ruminicola</name>
    <dbReference type="NCBI Taxonomy" id="332524"/>
    <lineage>
        <taxon>Bacteria</taxon>
        <taxon>Bacillati</taxon>
        <taxon>Actinomycetota</taxon>
        <taxon>Actinomycetes</taxon>
        <taxon>Actinomycetales</taxon>
        <taxon>Actinomycetaceae</taxon>
        <taxon>Actinomyces</taxon>
    </lineage>
</organism>
<protein>
    <submittedName>
        <fullName evidence="1">TIR domain-containing protein</fullName>
    </submittedName>
</protein>
<reference evidence="1 2" key="1">
    <citation type="submission" date="2016-10" db="EMBL/GenBank/DDBJ databases">
        <authorList>
            <person name="de Groot N.N."/>
        </authorList>
    </citation>
    <scope>NUCLEOTIDE SEQUENCE [LARGE SCALE GENOMIC DNA]</scope>
    <source>
        <strain evidence="1 2">KPR-7B</strain>
    </source>
</reference>
<dbReference type="AlphaFoldDB" id="A0A1G9TK93"/>
<dbReference type="InterPro" id="IPR041160">
    <property type="entry name" value="LD_cluster2"/>
</dbReference>
<proteinExistence type="predicted"/>
<dbReference type="OrthoDB" id="104289at2"/>
<dbReference type="RefSeq" id="WP_092608168.1">
    <property type="nucleotide sequence ID" value="NZ_FNHU01000003.1"/>
</dbReference>
<dbReference type="Pfam" id="PF18163">
    <property type="entry name" value="LD_cluster2"/>
    <property type="match status" value="1"/>
</dbReference>
<evidence type="ECO:0000313" key="2">
    <source>
        <dbReference type="Proteomes" id="UP000199671"/>
    </source>
</evidence>
<name>A0A1G9TK93_9ACTO</name>
<dbReference type="Proteomes" id="UP000199671">
    <property type="component" value="Unassembled WGS sequence"/>
</dbReference>
<dbReference type="EMBL" id="FNHU01000003">
    <property type="protein sequence ID" value="SDM48022.1"/>
    <property type="molecule type" value="Genomic_DNA"/>
</dbReference>
<dbReference type="InterPro" id="IPR035897">
    <property type="entry name" value="Toll_tir_struct_dom_sf"/>
</dbReference>
<sequence>MTPDVIDTAVAPRRPAPSPTVLDVFVVWHPGDRIGKDIRKDLFDHYHSDVFSGLAGGAVEVYGRSEPSPDSNTPPAITTRVGSAGSGPAATHSPAMFSVVLVVVGRHLVQASMREGPWREYLEDLLRLRDDDAAPGKILVLPVMPKNRIESQGTPVARLMELQGVTGHVTLQQDADGDPAAAHGALARDLGQTIVQVLLREPGDPERITVFVSHARDDIPRADRVSVTPRGPVAKVQALANRTRLDTFIDLHDLQGGEEWDAAIRDRASHSALLMVRTDKYASREWTQREVLEAKRADMPVVCLSSLTSGEQRGSFLMDHVPTVAYPVDSATKRDAAAGGSDSQASLTTMQERAVITALNRLVDEALKRALWRHQEIPRDVEARLGASSLDAAAASGSNNDGFDAAPVHPPEPLMLTSFLTAHKQAFPQDHHLWLLHPDPPLLPPEHEIMVDLCALSGYDRDQVHLLTPRTFFAAGGVWGDGEPSLTNSNLALERPLATRMLGISMAKSPDLEARGLSDRHLELAVAEVAQMMLLAGGGITYAGALKTHALDLTAAVIDTVVRYVNAAKQEQHRHPGTRAAGQRLHPGDMFTLTVPRMVLSKRESLDHLARVTEALAAFGRIDVVDEHGRLIDLDQAQLWTDSDPEVLARAYSEVRDALPRFCDARLLIGGKTIPASKATPDGYVGAIPGIVEEALYTVRAGQPLFIAGGFGGAAAVLAHELGIGAGNPVSEASLAAVRALPAYRDAVAEIADGFDPALTGLDATDLERLATTQRASELAGLIVRGLSAGATDAGGADA</sequence>
<gene>
    <name evidence="1" type="ORF">SAMN04487766_10329</name>
</gene>
<accession>A0A1G9TK93</accession>
<evidence type="ECO:0000313" key="1">
    <source>
        <dbReference type="EMBL" id="SDM48022.1"/>
    </source>
</evidence>
<dbReference type="Gene3D" id="3.40.50.10140">
    <property type="entry name" value="Toll/interleukin-1 receptor homology (TIR) domain"/>
    <property type="match status" value="1"/>
</dbReference>